<sequence length="113" mass="11969">MARQASCSAASASGGTPSQPPAVRCETMERSARPHFFINTGWAGLYLLGRCYHNQWHDSGYAGASEIPPELVCGGGSRCGEPACHASQPSPAVPHIGGSPHLLWGLFQMTHPR</sequence>
<dbReference type="AlphaFoldDB" id="A0A6A0A768"/>
<name>A0A6A0A768_HAELA</name>
<evidence type="ECO:0000256" key="1">
    <source>
        <dbReference type="SAM" id="MobiDB-lite"/>
    </source>
</evidence>
<accession>A0A6A0A768</accession>
<proteinExistence type="predicted"/>
<keyword evidence="3" id="KW-1185">Reference proteome</keyword>
<protein>
    <submittedName>
        <fullName evidence="2">Uncharacterized protein</fullName>
    </submittedName>
</protein>
<organism evidence="2 3">
    <name type="scientific">Haematococcus lacustris</name>
    <name type="common">Green alga</name>
    <name type="synonym">Haematococcus pluvialis</name>
    <dbReference type="NCBI Taxonomy" id="44745"/>
    <lineage>
        <taxon>Eukaryota</taxon>
        <taxon>Viridiplantae</taxon>
        <taxon>Chlorophyta</taxon>
        <taxon>core chlorophytes</taxon>
        <taxon>Chlorophyceae</taxon>
        <taxon>CS clade</taxon>
        <taxon>Chlamydomonadales</taxon>
        <taxon>Haematococcaceae</taxon>
        <taxon>Haematococcus</taxon>
    </lineage>
</organism>
<comment type="caution">
    <text evidence="2">The sequence shown here is derived from an EMBL/GenBank/DDBJ whole genome shotgun (WGS) entry which is preliminary data.</text>
</comment>
<feature type="region of interest" description="Disordered" evidence="1">
    <location>
        <begin position="1"/>
        <end position="26"/>
    </location>
</feature>
<dbReference type="Proteomes" id="UP000485058">
    <property type="component" value="Unassembled WGS sequence"/>
</dbReference>
<gene>
    <name evidence="2" type="ORF">HaLaN_26808</name>
</gene>
<evidence type="ECO:0000313" key="2">
    <source>
        <dbReference type="EMBL" id="GFH28333.1"/>
    </source>
</evidence>
<feature type="compositionally biased region" description="Low complexity" evidence="1">
    <location>
        <begin position="1"/>
        <end position="17"/>
    </location>
</feature>
<dbReference type="EMBL" id="BLLF01003835">
    <property type="protein sequence ID" value="GFH28333.1"/>
    <property type="molecule type" value="Genomic_DNA"/>
</dbReference>
<reference evidence="2 3" key="1">
    <citation type="submission" date="2020-02" db="EMBL/GenBank/DDBJ databases">
        <title>Draft genome sequence of Haematococcus lacustris strain NIES-144.</title>
        <authorList>
            <person name="Morimoto D."/>
            <person name="Nakagawa S."/>
            <person name="Yoshida T."/>
            <person name="Sawayama S."/>
        </authorList>
    </citation>
    <scope>NUCLEOTIDE SEQUENCE [LARGE SCALE GENOMIC DNA]</scope>
    <source>
        <strain evidence="2 3">NIES-144</strain>
    </source>
</reference>
<evidence type="ECO:0000313" key="3">
    <source>
        <dbReference type="Proteomes" id="UP000485058"/>
    </source>
</evidence>